<gene>
    <name evidence="1" type="ORF">GCM10010468_45200</name>
</gene>
<keyword evidence="2" id="KW-1185">Reference proteome</keyword>
<proteinExistence type="predicted"/>
<dbReference type="InterPro" id="IPR011330">
    <property type="entry name" value="Glyco_hydro/deAcase_b/a-brl"/>
</dbReference>
<name>A0ABP6QFJ6_9ACTN</name>
<accession>A0ABP6QFJ6</accession>
<dbReference type="RefSeq" id="WP_344831577.1">
    <property type="nucleotide sequence ID" value="NZ_BAAAUV010000011.1"/>
</dbReference>
<dbReference type="SUPFAM" id="SSF88713">
    <property type="entry name" value="Glycoside hydrolase/deacetylase"/>
    <property type="match status" value="1"/>
</dbReference>
<dbReference type="CDD" id="cd10923">
    <property type="entry name" value="CE4_COG5298"/>
    <property type="match status" value="1"/>
</dbReference>
<dbReference type="EMBL" id="BAAAUV010000011">
    <property type="protein sequence ID" value="GAA3220557.1"/>
    <property type="molecule type" value="Genomic_DNA"/>
</dbReference>
<comment type="caution">
    <text evidence="1">The sequence shown here is derived from an EMBL/GenBank/DDBJ whole genome shotgun (WGS) entry which is preliminary data.</text>
</comment>
<dbReference type="Proteomes" id="UP001501237">
    <property type="component" value="Unassembled WGS sequence"/>
</dbReference>
<evidence type="ECO:0000313" key="2">
    <source>
        <dbReference type="Proteomes" id="UP001501237"/>
    </source>
</evidence>
<dbReference type="InterPro" id="IPR018763">
    <property type="entry name" value="DUF2334"/>
</dbReference>
<protein>
    <submittedName>
        <fullName evidence="1">Polysaccharide deacetylase family protein</fullName>
    </submittedName>
</protein>
<dbReference type="Pfam" id="PF10096">
    <property type="entry name" value="DUF2334"/>
    <property type="match status" value="1"/>
</dbReference>
<reference evidence="2" key="1">
    <citation type="journal article" date="2019" name="Int. J. Syst. Evol. Microbiol.">
        <title>The Global Catalogue of Microorganisms (GCM) 10K type strain sequencing project: providing services to taxonomists for standard genome sequencing and annotation.</title>
        <authorList>
            <consortium name="The Broad Institute Genomics Platform"/>
            <consortium name="The Broad Institute Genome Sequencing Center for Infectious Disease"/>
            <person name="Wu L."/>
            <person name="Ma J."/>
        </authorList>
    </citation>
    <scope>NUCLEOTIDE SEQUENCE [LARGE SCALE GENOMIC DNA]</scope>
    <source>
        <strain evidence="2">JCM 9377</strain>
    </source>
</reference>
<sequence length="542" mass="60001">MKRRWWILIVAGCALLAGFLMVPGPDRKAEKAAWQEAAELTSAGRTKPFEPVTEGASALVLYDDKGEFAFLGELYGMMLTNLAGRFGTVRTEPISAYKAGEIASHTATFYLGTTYLEKPGDLPQAFLTEVLSSSRPVVWFNDNIWHLATKAGASFTERFGWDPAKSTFFTASPVTSVSYKERSLPRTVVAGGSGVLRPVVTDPKKAVTVAEASADNGDRFPWALRSGNLTYIGEVPFDSAVEGDRSVVLADLMYDALAPEAPERHRALLRLEDINPDTSPDTVRALAEYLNGAQIPYTFEVVPFFVDGKADKRTPLTERPELVSVLKYMAEHGGVPDMHGYTHQYKDVNNPYDSVTGNDFEFYRAHIDASDNVVFEGPVAEDSAEWARDRVTRGREELTKAGLKAPLWTTPHYAASATDYKVFREEFGARYERPLLFPGFYRGKPDPAKAQGQFLPYPVKDVYGGVLIPENLGNYIPKGYNNHSARTPGQIVESAEANLVVRDGFASFFYHGYLDVEHLKETVEGIRKLGYTFVSPLSLVRQ</sequence>
<organism evidence="1 2">
    <name type="scientific">Actinocorallia longicatena</name>
    <dbReference type="NCBI Taxonomy" id="111803"/>
    <lineage>
        <taxon>Bacteria</taxon>
        <taxon>Bacillati</taxon>
        <taxon>Actinomycetota</taxon>
        <taxon>Actinomycetes</taxon>
        <taxon>Streptosporangiales</taxon>
        <taxon>Thermomonosporaceae</taxon>
        <taxon>Actinocorallia</taxon>
    </lineage>
</organism>
<evidence type="ECO:0000313" key="1">
    <source>
        <dbReference type="EMBL" id="GAA3220557.1"/>
    </source>
</evidence>